<dbReference type="Proteomes" id="UP000015106">
    <property type="component" value="Chromosome 6"/>
</dbReference>
<sequence length="103" mass="11125">MAGLQGFCFATIPDGLPSSDDDVTQDILALCKATTETCLGPFCDLLARLNDPTTGHPPITCVISDIVTGFSMEAANELALPYVQLWTAGAISYLEYCHYRLHI</sequence>
<reference evidence="2" key="2">
    <citation type="submission" date="2018-03" db="EMBL/GenBank/DDBJ databases">
        <title>The Triticum urartu genome reveals the dynamic nature of wheat genome evolution.</title>
        <authorList>
            <person name="Ling H."/>
            <person name="Ma B."/>
            <person name="Shi X."/>
            <person name="Liu H."/>
            <person name="Dong L."/>
            <person name="Sun H."/>
            <person name="Cao Y."/>
            <person name="Gao Q."/>
            <person name="Zheng S."/>
            <person name="Li Y."/>
            <person name="Yu Y."/>
            <person name="Du H."/>
            <person name="Qi M."/>
            <person name="Li Y."/>
            <person name="Yu H."/>
            <person name="Cui Y."/>
            <person name="Wang N."/>
            <person name="Chen C."/>
            <person name="Wu H."/>
            <person name="Zhao Y."/>
            <person name="Zhang J."/>
            <person name="Li Y."/>
            <person name="Zhou W."/>
            <person name="Zhang B."/>
            <person name="Hu W."/>
            <person name="Eijk M."/>
            <person name="Tang J."/>
            <person name="Witsenboer H."/>
            <person name="Zhao S."/>
            <person name="Li Z."/>
            <person name="Zhang A."/>
            <person name="Wang D."/>
            <person name="Liang C."/>
        </authorList>
    </citation>
    <scope>NUCLEOTIDE SEQUENCE [LARGE SCALE GENOMIC DNA]</scope>
    <source>
        <strain evidence="2">cv. G1812</strain>
    </source>
</reference>
<dbReference type="Gene3D" id="3.40.50.2000">
    <property type="entry name" value="Glycogen Phosphorylase B"/>
    <property type="match status" value="1"/>
</dbReference>
<reference evidence="3" key="1">
    <citation type="journal article" date="2013" name="Nature">
        <title>Draft genome of the wheat A-genome progenitor Triticum urartu.</title>
        <authorList>
            <person name="Ling H.Q."/>
            <person name="Zhao S."/>
            <person name="Liu D."/>
            <person name="Wang J."/>
            <person name="Sun H."/>
            <person name="Zhang C."/>
            <person name="Fan H."/>
            <person name="Li D."/>
            <person name="Dong L."/>
            <person name="Tao Y."/>
            <person name="Gao C."/>
            <person name="Wu H."/>
            <person name="Li Y."/>
            <person name="Cui Y."/>
            <person name="Guo X."/>
            <person name="Zheng S."/>
            <person name="Wang B."/>
            <person name="Yu K."/>
            <person name="Liang Q."/>
            <person name="Yang W."/>
            <person name="Lou X."/>
            <person name="Chen J."/>
            <person name="Feng M."/>
            <person name="Jian J."/>
            <person name="Zhang X."/>
            <person name="Luo G."/>
            <person name="Jiang Y."/>
            <person name="Liu J."/>
            <person name="Wang Z."/>
            <person name="Sha Y."/>
            <person name="Zhang B."/>
            <person name="Wu H."/>
            <person name="Tang D."/>
            <person name="Shen Q."/>
            <person name="Xue P."/>
            <person name="Zou S."/>
            <person name="Wang X."/>
            <person name="Liu X."/>
            <person name="Wang F."/>
            <person name="Yang Y."/>
            <person name="An X."/>
            <person name="Dong Z."/>
            <person name="Zhang K."/>
            <person name="Zhang X."/>
            <person name="Luo M.C."/>
            <person name="Dvorak J."/>
            <person name="Tong Y."/>
            <person name="Wang J."/>
            <person name="Yang H."/>
            <person name="Li Z."/>
            <person name="Wang D."/>
            <person name="Zhang A."/>
            <person name="Wang J."/>
        </authorList>
    </citation>
    <scope>NUCLEOTIDE SEQUENCE</scope>
    <source>
        <strain evidence="3">cv. G1812</strain>
    </source>
</reference>
<dbReference type="PANTHER" id="PTHR11926:SF774">
    <property type="entry name" value="UDP-GLYCOSYLTRANSFERASE 85A1-RELATED"/>
    <property type="match status" value="1"/>
</dbReference>
<dbReference type="Gramene" id="TuG1812G0600003646.01.T01">
    <property type="protein sequence ID" value="TuG1812G0600003646.01.T01.cds303330"/>
    <property type="gene ID" value="TuG1812G0600003646.01"/>
</dbReference>
<dbReference type="AlphaFoldDB" id="A0A8R7UUJ0"/>
<protein>
    <submittedName>
        <fullName evidence="2">Uncharacterized protein</fullName>
    </submittedName>
</protein>
<comment type="similarity">
    <text evidence="1">Belongs to the UDP-glycosyltransferase family.</text>
</comment>
<dbReference type="GO" id="GO:0080043">
    <property type="term" value="F:quercetin 3-O-glucosyltransferase activity"/>
    <property type="evidence" value="ECO:0007669"/>
    <property type="project" value="TreeGrafter"/>
</dbReference>
<dbReference type="SUPFAM" id="SSF53756">
    <property type="entry name" value="UDP-Glycosyltransferase/glycogen phosphorylase"/>
    <property type="match status" value="1"/>
</dbReference>
<keyword evidence="3" id="KW-1185">Reference proteome</keyword>
<evidence type="ECO:0000313" key="2">
    <source>
        <dbReference type="EnsemblPlants" id="TuG1812G0600003646.01.T01.cds303330"/>
    </source>
</evidence>
<evidence type="ECO:0000256" key="1">
    <source>
        <dbReference type="ARBA" id="ARBA00009995"/>
    </source>
</evidence>
<dbReference type="GO" id="GO:0080044">
    <property type="term" value="F:quercetin 7-O-glucosyltransferase activity"/>
    <property type="evidence" value="ECO:0007669"/>
    <property type="project" value="TreeGrafter"/>
</dbReference>
<proteinExistence type="inferred from homology"/>
<evidence type="ECO:0000313" key="3">
    <source>
        <dbReference type="Proteomes" id="UP000015106"/>
    </source>
</evidence>
<reference evidence="2" key="3">
    <citation type="submission" date="2022-06" db="UniProtKB">
        <authorList>
            <consortium name="EnsemblPlants"/>
        </authorList>
    </citation>
    <scope>IDENTIFICATION</scope>
</reference>
<organism evidence="2 3">
    <name type="scientific">Triticum urartu</name>
    <name type="common">Red wild einkorn</name>
    <name type="synonym">Crithodium urartu</name>
    <dbReference type="NCBI Taxonomy" id="4572"/>
    <lineage>
        <taxon>Eukaryota</taxon>
        <taxon>Viridiplantae</taxon>
        <taxon>Streptophyta</taxon>
        <taxon>Embryophyta</taxon>
        <taxon>Tracheophyta</taxon>
        <taxon>Spermatophyta</taxon>
        <taxon>Magnoliopsida</taxon>
        <taxon>Liliopsida</taxon>
        <taxon>Poales</taxon>
        <taxon>Poaceae</taxon>
        <taxon>BOP clade</taxon>
        <taxon>Pooideae</taxon>
        <taxon>Triticodae</taxon>
        <taxon>Triticeae</taxon>
        <taxon>Triticinae</taxon>
        <taxon>Triticum</taxon>
    </lineage>
</organism>
<dbReference type="EnsemblPlants" id="TuG1812G0600003646.01.T01">
    <property type="protein sequence ID" value="TuG1812G0600003646.01.T01.cds303330"/>
    <property type="gene ID" value="TuG1812G0600003646.01"/>
</dbReference>
<accession>A0A8R7UUJ0</accession>
<name>A0A8R7UUJ0_TRIUA</name>
<dbReference type="PANTHER" id="PTHR11926">
    <property type="entry name" value="GLUCOSYL/GLUCURONOSYL TRANSFERASES"/>
    <property type="match status" value="1"/>
</dbReference>